<dbReference type="AlphaFoldDB" id="A0A2Y9CAD7"/>
<dbReference type="GO" id="GO:1990281">
    <property type="term" value="C:efflux pump complex"/>
    <property type="evidence" value="ECO:0007669"/>
    <property type="project" value="TreeGrafter"/>
</dbReference>
<feature type="compositionally biased region" description="Basic and acidic residues" evidence="2">
    <location>
        <begin position="360"/>
        <end position="369"/>
    </location>
</feature>
<dbReference type="InterPro" id="IPR058636">
    <property type="entry name" value="Beta-barrel_YknX"/>
</dbReference>
<feature type="domain" description="YknX-like beta-barrel" evidence="3">
    <location>
        <begin position="423"/>
        <end position="495"/>
    </location>
</feature>
<evidence type="ECO:0000256" key="2">
    <source>
        <dbReference type="SAM" id="MobiDB-lite"/>
    </source>
</evidence>
<dbReference type="Gene3D" id="2.40.420.20">
    <property type="match status" value="1"/>
</dbReference>
<gene>
    <name evidence="4" type="ORF">A8806_110242</name>
</gene>
<feature type="region of interest" description="Disordered" evidence="2">
    <location>
        <begin position="178"/>
        <end position="216"/>
    </location>
</feature>
<dbReference type="PANTHER" id="PTHR30469:SF33">
    <property type="entry name" value="SLR1207 PROTEIN"/>
    <property type="match status" value="1"/>
</dbReference>
<evidence type="ECO:0000256" key="1">
    <source>
        <dbReference type="SAM" id="Coils"/>
    </source>
</evidence>
<dbReference type="Pfam" id="PF25990">
    <property type="entry name" value="Beta-barrel_YknX"/>
    <property type="match status" value="1"/>
</dbReference>
<protein>
    <submittedName>
        <fullName evidence="4">RND family efflux transporter MFP subunit</fullName>
    </submittedName>
</protein>
<dbReference type="EMBL" id="QGDL01000010">
    <property type="protein sequence ID" value="PWJ28058.1"/>
    <property type="molecule type" value="Genomic_DNA"/>
</dbReference>
<dbReference type="Gene3D" id="2.40.50.100">
    <property type="match status" value="1"/>
</dbReference>
<feature type="compositionally biased region" description="Gly residues" evidence="2">
    <location>
        <begin position="380"/>
        <end position="401"/>
    </location>
</feature>
<name>A0A2Y9CAD7_9FIRM</name>
<feature type="region of interest" description="Disordered" evidence="2">
    <location>
        <begin position="332"/>
        <end position="406"/>
    </location>
</feature>
<keyword evidence="5" id="KW-1185">Reference proteome</keyword>
<evidence type="ECO:0000259" key="3">
    <source>
        <dbReference type="Pfam" id="PF25990"/>
    </source>
</evidence>
<dbReference type="GO" id="GO:0015562">
    <property type="term" value="F:efflux transmembrane transporter activity"/>
    <property type="evidence" value="ECO:0007669"/>
    <property type="project" value="TreeGrafter"/>
</dbReference>
<dbReference type="Gene3D" id="2.40.30.170">
    <property type="match status" value="1"/>
</dbReference>
<feature type="compositionally biased region" description="Low complexity" evidence="2">
    <location>
        <begin position="178"/>
        <end position="211"/>
    </location>
</feature>
<sequence length="584" mass="60661">MGIKNFNIKKNKKWMAGGCVAGILVLAVAGWTVFAGGKSNDGSVDIVPSEARKMDLSKSIQGTGVLEPENSADVKVPTGIRITEIKVKVGDEVKAGDVLALTDGGTVTASLLEAKEKLAETDKKLRQTNNKTSAYYNLANDKKNLEEKINILNQISQSNSITAAANGTVTAVNGAAGEVNKSSSQNGGSGSTPGQQNPSSGNSSGTPQNQSAGGNLSDISLVNLTEAGENENKEPVTMPFPELKLKAPVTGEPQLREIEETDGYTGKIEWNHVADKFEEKTVYAARITLIAKPGFVFEKGAEPKIEGAAITDVEYAGDDAVHAIAFTAVFPATEANGPAEEPSDPSAGDKNEDDPGEQQKPSDEGDKNTPQEAGEAEDGFSGGGFSAGASFGGGSAGGSGSGDEKSVNTELADVFTISSGDKMKVSIQIDEMDILSVSMGQKAVITLNALPGEVFEGKITHINKVGTANSGVTKYKAEITAAKNDKMLSGMNVAASVVVEEKKDVTAVPAFAVFEEGGKSYVYTGTDKKTGELTGKKEVTTGMTDGVYIEIIKGIKEGTAVYFEAMADSSPGNVDVPAGVMSDM</sequence>
<comment type="caution">
    <text evidence="4">The sequence shown here is derived from an EMBL/GenBank/DDBJ whole genome shotgun (WGS) entry which is preliminary data.</text>
</comment>
<accession>A0A2Y9CAD7</accession>
<dbReference type="RefSeq" id="WP_181368760.1">
    <property type="nucleotide sequence ID" value="NZ_BAAACK010000029.1"/>
</dbReference>
<dbReference type="Proteomes" id="UP000245845">
    <property type="component" value="Unassembled WGS sequence"/>
</dbReference>
<organism evidence="4 5">
    <name type="scientific">Faecalicatena orotica</name>
    <dbReference type="NCBI Taxonomy" id="1544"/>
    <lineage>
        <taxon>Bacteria</taxon>
        <taxon>Bacillati</taxon>
        <taxon>Bacillota</taxon>
        <taxon>Clostridia</taxon>
        <taxon>Lachnospirales</taxon>
        <taxon>Lachnospiraceae</taxon>
        <taxon>Faecalicatena</taxon>
    </lineage>
</organism>
<evidence type="ECO:0000313" key="5">
    <source>
        <dbReference type="Proteomes" id="UP000245845"/>
    </source>
</evidence>
<evidence type="ECO:0000313" key="4">
    <source>
        <dbReference type="EMBL" id="PWJ28058.1"/>
    </source>
</evidence>
<keyword evidence="1" id="KW-0175">Coiled coil</keyword>
<reference evidence="4 5" key="1">
    <citation type="submission" date="2018-05" db="EMBL/GenBank/DDBJ databases">
        <title>The Hungate 1000. A catalogue of reference genomes from the rumen microbiome.</title>
        <authorList>
            <person name="Kelly W."/>
        </authorList>
    </citation>
    <scope>NUCLEOTIDE SEQUENCE [LARGE SCALE GENOMIC DNA]</scope>
    <source>
        <strain evidence="4 5">NLAE-zl-C242</strain>
    </source>
</reference>
<dbReference type="PANTHER" id="PTHR30469">
    <property type="entry name" value="MULTIDRUG RESISTANCE PROTEIN MDTA"/>
    <property type="match status" value="1"/>
</dbReference>
<feature type="coiled-coil region" evidence="1">
    <location>
        <begin position="111"/>
        <end position="155"/>
    </location>
</feature>
<proteinExistence type="predicted"/>